<dbReference type="EMBL" id="MU860065">
    <property type="protein sequence ID" value="KAK4239392.1"/>
    <property type="molecule type" value="Genomic_DNA"/>
</dbReference>
<feature type="region of interest" description="Disordered" evidence="1">
    <location>
        <begin position="177"/>
        <end position="300"/>
    </location>
</feature>
<sequence length="300" mass="33848">MQRPGQSPVQSPARRPAQNPAKQSQTVTKTTTQKVVNRPGGHPVQVIETEEHVVRKTIWTRALSGASKAVTHPGQTAKRLIPRSRKSNQDSNLSYYRKTFFLLDQQTQFDLYMAGMAPRMTEREVKKLRSSVRQVRRTYKPVPVLYEAQAAPNGFRAPLRDLVAEAQAARARAAAAKKIKQQSASNPDALPTFPTPGNHVKIQVQQPPKPTTTTYQPRPQRPQQPQQYPQRPQQHSSQQYRAQPLLTPQQRQQRARELAQPQPPVRYSRPLAVHAPQPVRQSQLVNPALRVHPLHPAAGR</sequence>
<name>A0AAN7CDS6_9PEZI</name>
<dbReference type="Proteomes" id="UP001303760">
    <property type="component" value="Unassembled WGS sequence"/>
</dbReference>
<comment type="caution">
    <text evidence="2">The sequence shown here is derived from an EMBL/GenBank/DDBJ whole genome shotgun (WGS) entry which is preliminary data.</text>
</comment>
<organism evidence="2 3">
    <name type="scientific">Achaetomium macrosporum</name>
    <dbReference type="NCBI Taxonomy" id="79813"/>
    <lineage>
        <taxon>Eukaryota</taxon>
        <taxon>Fungi</taxon>
        <taxon>Dikarya</taxon>
        <taxon>Ascomycota</taxon>
        <taxon>Pezizomycotina</taxon>
        <taxon>Sordariomycetes</taxon>
        <taxon>Sordariomycetidae</taxon>
        <taxon>Sordariales</taxon>
        <taxon>Chaetomiaceae</taxon>
        <taxon>Achaetomium</taxon>
    </lineage>
</organism>
<proteinExistence type="predicted"/>
<gene>
    <name evidence="2" type="ORF">C8A03DRAFT_14214</name>
</gene>
<accession>A0AAN7CDS6</accession>
<feature type="region of interest" description="Disordered" evidence="1">
    <location>
        <begin position="65"/>
        <end position="89"/>
    </location>
</feature>
<evidence type="ECO:0000313" key="2">
    <source>
        <dbReference type="EMBL" id="KAK4239392.1"/>
    </source>
</evidence>
<protein>
    <submittedName>
        <fullName evidence="2">Uncharacterized protein</fullName>
    </submittedName>
</protein>
<evidence type="ECO:0000256" key="1">
    <source>
        <dbReference type="SAM" id="MobiDB-lite"/>
    </source>
</evidence>
<reference evidence="2" key="2">
    <citation type="submission" date="2023-05" db="EMBL/GenBank/DDBJ databases">
        <authorList>
            <consortium name="Lawrence Berkeley National Laboratory"/>
            <person name="Steindorff A."/>
            <person name="Hensen N."/>
            <person name="Bonometti L."/>
            <person name="Westerberg I."/>
            <person name="Brannstrom I.O."/>
            <person name="Guillou S."/>
            <person name="Cros-Aarteil S."/>
            <person name="Calhoun S."/>
            <person name="Haridas S."/>
            <person name="Kuo A."/>
            <person name="Mondo S."/>
            <person name="Pangilinan J."/>
            <person name="Riley R."/>
            <person name="Labutti K."/>
            <person name="Andreopoulos B."/>
            <person name="Lipzen A."/>
            <person name="Chen C."/>
            <person name="Yanf M."/>
            <person name="Daum C."/>
            <person name="Ng V."/>
            <person name="Clum A."/>
            <person name="Ohm R."/>
            <person name="Martin F."/>
            <person name="Silar P."/>
            <person name="Natvig D."/>
            <person name="Lalanne C."/>
            <person name="Gautier V."/>
            <person name="Ament-Velasquez S.L."/>
            <person name="Kruys A."/>
            <person name="Hutchinson M.I."/>
            <person name="Powell A.J."/>
            <person name="Barry K."/>
            <person name="Miller A.N."/>
            <person name="Grigoriev I.V."/>
            <person name="Debuchy R."/>
            <person name="Gladieux P."/>
            <person name="Thoren M.H."/>
            <person name="Johannesson H."/>
        </authorList>
    </citation>
    <scope>NUCLEOTIDE SEQUENCE</scope>
    <source>
        <strain evidence="2">CBS 532.94</strain>
    </source>
</reference>
<dbReference type="AlphaFoldDB" id="A0AAN7CDS6"/>
<feature type="compositionally biased region" description="Low complexity" evidence="1">
    <location>
        <begin position="22"/>
        <end position="36"/>
    </location>
</feature>
<feature type="region of interest" description="Disordered" evidence="1">
    <location>
        <begin position="1"/>
        <end position="49"/>
    </location>
</feature>
<reference evidence="2" key="1">
    <citation type="journal article" date="2023" name="Mol. Phylogenet. Evol.">
        <title>Genome-scale phylogeny and comparative genomics of the fungal order Sordariales.</title>
        <authorList>
            <person name="Hensen N."/>
            <person name="Bonometti L."/>
            <person name="Westerberg I."/>
            <person name="Brannstrom I.O."/>
            <person name="Guillou S."/>
            <person name="Cros-Aarteil S."/>
            <person name="Calhoun S."/>
            <person name="Haridas S."/>
            <person name="Kuo A."/>
            <person name="Mondo S."/>
            <person name="Pangilinan J."/>
            <person name="Riley R."/>
            <person name="LaButti K."/>
            <person name="Andreopoulos B."/>
            <person name="Lipzen A."/>
            <person name="Chen C."/>
            <person name="Yan M."/>
            <person name="Daum C."/>
            <person name="Ng V."/>
            <person name="Clum A."/>
            <person name="Steindorff A."/>
            <person name="Ohm R.A."/>
            <person name="Martin F."/>
            <person name="Silar P."/>
            <person name="Natvig D.O."/>
            <person name="Lalanne C."/>
            <person name="Gautier V."/>
            <person name="Ament-Velasquez S.L."/>
            <person name="Kruys A."/>
            <person name="Hutchinson M.I."/>
            <person name="Powell A.J."/>
            <person name="Barry K."/>
            <person name="Miller A.N."/>
            <person name="Grigoriev I.V."/>
            <person name="Debuchy R."/>
            <person name="Gladieux P."/>
            <person name="Hiltunen Thoren M."/>
            <person name="Johannesson H."/>
        </authorList>
    </citation>
    <scope>NUCLEOTIDE SEQUENCE</scope>
    <source>
        <strain evidence="2">CBS 532.94</strain>
    </source>
</reference>
<evidence type="ECO:0000313" key="3">
    <source>
        <dbReference type="Proteomes" id="UP001303760"/>
    </source>
</evidence>
<keyword evidence="3" id="KW-1185">Reference proteome</keyword>
<feature type="compositionally biased region" description="Polar residues" evidence="1">
    <location>
        <begin position="1"/>
        <end position="10"/>
    </location>
</feature>
<feature type="compositionally biased region" description="Low complexity" evidence="1">
    <location>
        <begin position="211"/>
        <end position="252"/>
    </location>
</feature>